<dbReference type="GO" id="GO:1990904">
    <property type="term" value="C:ribonucleoprotein complex"/>
    <property type="evidence" value="ECO:0007669"/>
    <property type="project" value="UniProtKB-KW"/>
</dbReference>
<dbReference type="Proteomes" id="UP001279734">
    <property type="component" value="Unassembled WGS sequence"/>
</dbReference>
<dbReference type="PANTHER" id="PTHR12899:SF13">
    <property type="entry name" value="50S RIBOSOMAL L18-LIKE PROTEIN"/>
    <property type="match status" value="1"/>
</dbReference>
<evidence type="ECO:0000256" key="1">
    <source>
        <dbReference type="ARBA" id="ARBA00007116"/>
    </source>
</evidence>
<dbReference type="AlphaFoldDB" id="A0AAD3SEH5"/>
<reference evidence="4" key="1">
    <citation type="submission" date="2023-05" db="EMBL/GenBank/DDBJ databases">
        <title>Nepenthes gracilis genome sequencing.</title>
        <authorList>
            <person name="Fukushima K."/>
        </authorList>
    </citation>
    <scope>NUCLEOTIDE SEQUENCE</scope>
    <source>
        <strain evidence="4">SING2019-196</strain>
    </source>
</reference>
<name>A0AAD3SEH5_NEPGR</name>
<dbReference type="Pfam" id="PF00861">
    <property type="entry name" value="Ribosomal_L18p"/>
    <property type="match status" value="1"/>
</dbReference>
<comment type="similarity">
    <text evidence="1">Belongs to the universal ribosomal protein uL18 family.</text>
</comment>
<comment type="caution">
    <text evidence="4">The sequence shown here is derived from an EMBL/GenBank/DDBJ whole genome shotgun (WGS) entry which is preliminary data.</text>
</comment>
<protein>
    <submittedName>
        <fullName evidence="4">Uncharacterized protein</fullName>
    </submittedName>
</protein>
<dbReference type="GO" id="GO:0003735">
    <property type="term" value="F:structural constituent of ribosome"/>
    <property type="evidence" value="ECO:0007669"/>
    <property type="project" value="InterPro"/>
</dbReference>
<accession>A0AAD3SEH5</accession>
<dbReference type="SUPFAM" id="SSF53137">
    <property type="entry name" value="Translational machinery components"/>
    <property type="match status" value="1"/>
</dbReference>
<keyword evidence="2" id="KW-0689">Ribosomal protein</keyword>
<evidence type="ECO:0000256" key="2">
    <source>
        <dbReference type="ARBA" id="ARBA00022980"/>
    </source>
</evidence>
<dbReference type="GO" id="GO:0008097">
    <property type="term" value="F:5S rRNA binding"/>
    <property type="evidence" value="ECO:0007669"/>
    <property type="project" value="TreeGrafter"/>
</dbReference>
<gene>
    <name evidence="4" type="ORF">Nepgr_011671</name>
</gene>
<dbReference type="PANTHER" id="PTHR12899">
    <property type="entry name" value="39S RIBOSOMAL PROTEIN L18, MITOCHONDRIAL"/>
    <property type="match status" value="1"/>
</dbReference>
<dbReference type="GO" id="GO:0006412">
    <property type="term" value="P:translation"/>
    <property type="evidence" value="ECO:0007669"/>
    <property type="project" value="InterPro"/>
</dbReference>
<dbReference type="InterPro" id="IPR005484">
    <property type="entry name" value="Ribosomal_uL18_bac/plant/anim"/>
</dbReference>
<organism evidence="4 5">
    <name type="scientific">Nepenthes gracilis</name>
    <name type="common">Slender pitcher plant</name>
    <dbReference type="NCBI Taxonomy" id="150966"/>
    <lineage>
        <taxon>Eukaryota</taxon>
        <taxon>Viridiplantae</taxon>
        <taxon>Streptophyta</taxon>
        <taxon>Embryophyta</taxon>
        <taxon>Tracheophyta</taxon>
        <taxon>Spermatophyta</taxon>
        <taxon>Magnoliopsida</taxon>
        <taxon>eudicotyledons</taxon>
        <taxon>Gunneridae</taxon>
        <taxon>Pentapetalae</taxon>
        <taxon>Caryophyllales</taxon>
        <taxon>Nepenthaceae</taxon>
        <taxon>Nepenthes</taxon>
    </lineage>
</organism>
<evidence type="ECO:0000313" key="4">
    <source>
        <dbReference type="EMBL" id="GMH09830.1"/>
    </source>
</evidence>
<keyword evidence="3" id="KW-0687">Ribonucleoprotein</keyword>
<dbReference type="EMBL" id="BSYO01000009">
    <property type="protein sequence ID" value="GMH09830.1"/>
    <property type="molecule type" value="Genomic_DNA"/>
</dbReference>
<evidence type="ECO:0000313" key="5">
    <source>
        <dbReference type="Proteomes" id="UP001279734"/>
    </source>
</evidence>
<proteinExistence type="inferred from homology"/>
<dbReference type="Gene3D" id="3.30.420.100">
    <property type="match status" value="1"/>
</dbReference>
<evidence type="ECO:0000256" key="3">
    <source>
        <dbReference type="ARBA" id="ARBA00023274"/>
    </source>
</evidence>
<dbReference type="GO" id="GO:0005840">
    <property type="term" value="C:ribosome"/>
    <property type="evidence" value="ECO:0007669"/>
    <property type="project" value="UniProtKB-KW"/>
</dbReference>
<sequence length="120" mass="12984">MRSYALRIFISLKFITANVVDRNSGGIVASASTVEQSVKSAFEYGRSSSPKAAAVVGEVLAMRLKVVGLDHPELAECGIHADVHKEIKKKGLENSAKIWAVINALRYYGVKLIIDDAPVN</sequence>
<keyword evidence="5" id="KW-1185">Reference proteome</keyword>